<evidence type="ECO:0000313" key="2">
    <source>
        <dbReference type="EMBL" id="OLN87198.1"/>
    </source>
</evidence>
<reference evidence="2 3" key="1">
    <citation type="submission" date="2016-11" db="EMBL/GenBank/DDBJ databases">
        <title>Draft Genome Assembly of Colletotrichum chlorophyti a pathogen of herbaceous plants.</title>
        <authorList>
            <person name="Gan P."/>
            <person name="Narusaka M."/>
            <person name="Tsushima A."/>
            <person name="Narusaka Y."/>
            <person name="Takano Y."/>
            <person name="Shirasu K."/>
        </authorList>
    </citation>
    <scope>NUCLEOTIDE SEQUENCE [LARGE SCALE GENOMIC DNA]</scope>
    <source>
        <strain evidence="2 3">NTL11</strain>
    </source>
</reference>
<accession>A0A1Q8RS95</accession>
<organism evidence="2 3">
    <name type="scientific">Colletotrichum chlorophyti</name>
    <dbReference type="NCBI Taxonomy" id="708187"/>
    <lineage>
        <taxon>Eukaryota</taxon>
        <taxon>Fungi</taxon>
        <taxon>Dikarya</taxon>
        <taxon>Ascomycota</taxon>
        <taxon>Pezizomycotina</taxon>
        <taxon>Sordariomycetes</taxon>
        <taxon>Hypocreomycetidae</taxon>
        <taxon>Glomerellales</taxon>
        <taxon>Glomerellaceae</taxon>
        <taxon>Colletotrichum</taxon>
    </lineage>
</organism>
<protein>
    <submittedName>
        <fullName evidence="2">Uncharacterized protein</fullName>
    </submittedName>
</protein>
<keyword evidence="3" id="KW-1185">Reference proteome</keyword>
<dbReference type="InterPro" id="IPR011057">
    <property type="entry name" value="Mss4-like_sf"/>
</dbReference>
<dbReference type="AlphaFoldDB" id="A0A1Q8RS95"/>
<evidence type="ECO:0000256" key="1">
    <source>
        <dbReference type="SAM" id="MobiDB-lite"/>
    </source>
</evidence>
<dbReference type="OrthoDB" id="5422068at2759"/>
<gene>
    <name evidence="2" type="ORF">CCHL11_03550</name>
</gene>
<comment type="caution">
    <text evidence="2">The sequence shown here is derived from an EMBL/GenBank/DDBJ whole genome shotgun (WGS) entry which is preliminary data.</text>
</comment>
<dbReference type="Proteomes" id="UP000186583">
    <property type="component" value="Unassembled WGS sequence"/>
</dbReference>
<evidence type="ECO:0000313" key="3">
    <source>
        <dbReference type="Proteomes" id="UP000186583"/>
    </source>
</evidence>
<name>A0A1Q8RS95_9PEZI</name>
<dbReference type="SUPFAM" id="SSF51316">
    <property type="entry name" value="Mss4-like"/>
    <property type="match status" value="1"/>
</dbReference>
<dbReference type="Gene3D" id="3.90.1590.10">
    <property type="entry name" value="glutathione-dependent formaldehyde- activating enzyme (gfa)"/>
    <property type="match status" value="1"/>
</dbReference>
<dbReference type="EMBL" id="MPGH01000101">
    <property type="protein sequence ID" value="OLN87198.1"/>
    <property type="molecule type" value="Genomic_DNA"/>
</dbReference>
<feature type="region of interest" description="Disordered" evidence="1">
    <location>
        <begin position="54"/>
        <end position="74"/>
    </location>
</feature>
<sequence length="281" mass="31018">MPWVVTGALENVPGLVVYSSHMFVEDTLDGGASAWLPRVHNGTPIKRWRQLRGKSEELPPDWPPQRAVTDTQRSAKASPAATSIYCNCKGVQFTLRSAVDLESVPEKELPWYIEPQTLKYRAKPDVCDSCRITSGVDMVEWAYAPLSHIEFNSKTAQGPSEFPASLAALRDAVSSDSRDPRLGTLAMYQSSPGVERYFCAECSANVFYSVHDRDGIVDIAVGLLDHPDGARAEGLLAWSYGQIAYEEDAREGWREGLVSAAKAYGKERLTSVKEDMISQKT</sequence>
<proteinExistence type="predicted"/>